<keyword evidence="1 10" id="KW-1003">Cell membrane</keyword>
<dbReference type="RefSeq" id="WP_098006999.1">
    <property type="nucleotide sequence ID" value="NZ_NVMX01000190.1"/>
</dbReference>
<reference evidence="11 12" key="1">
    <citation type="submission" date="2017-09" db="EMBL/GenBank/DDBJ databases">
        <title>Large-scale bioinformatics analysis of Bacillus genomes uncovers conserved roles of natural products in bacterial physiology.</title>
        <authorList>
            <consortium name="Agbiome Team Llc"/>
            <person name="Bleich R.M."/>
            <person name="Grubbs K.J."/>
            <person name="Santa Maria K.C."/>
            <person name="Allen S.E."/>
            <person name="Farag S."/>
            <person name="Shank E.A."/>
            <person name="Bowers A."/>
        </authorList>
    </citation>
    <scope>NUCLEOTIDE SEQUENCE [LARGE SCALE GENOMIC DNA]</scope>
    <source>
        <strain evidence="11 12">AFS092789</strain>
    </source>
</reference>
<keyword evidence="6 10" id="KW-0443">Lipid metabolism</keyword>
<keyword evidence="4 10" id="KW-0812">Transmembrane</keyword>
<evidence type="ECO:0000256" key="2">
    <source>
        <dbReference type="ARBA" id="ARBA00022516"/>
    </source>
</evidence>
<evidence type="ECO:0000256" key="1">
    <source>
        <dbReference type="ARBA" id="ARBA00022475"/>
    </source>
</evidence>
<dbReference type="EC" id="2.3.1.275" evidence="10"/>
<protein>
    <recommendedName>
        <fullName evidence="10">Glycerol-3-phosphate acyltransferase</fullName>
    </recommendedName>
    <alternativeName>
        <fullName evidence="10">Acyl-PO4 G3P acyltransferase</fullName>
    </alternativeName>
    <alternativeName>
        <fullName evidence="10">Acyl-phosphate--glycerol-3-phosphate acyltransferase</fullName>
    </alternativeName>
    <alternativeName>
        <fullName evidence="10">G3P acyltransferase</fullName>
        <shortName evidence="10">GPAT</shortName>
        <ecNumber evidence="10">2.3.1.275</ecNumber>
    </alternativeName>
    <alternativeName>
        <fullName evidence="10">Lysophosphatidic acid synthase</fullName>
        <shortName evidence="10">LPA synthase</shortName>
    </alternativeName>
</protein>
<dbReference type="EMBL" id="NVMX01000190">
    <property type="protein sequence ID" value="PDZ94440.1"/>
    <property type="molecule type" value="Genomic_DNA"/>
</dbReference>
<gene>
    <name evidence="10 11" type="primary">plsY</name>
    <name evidence="11" type="ORF">CON36_33755</name>
</gene>
<dbReference type="PANTHER" id="PTHR30309:SF0">
    <property type="entry name" value="GLYCEROL-3-PHOSPHATE ACYLTRANSFERASE-RELATED"/>
    <property type="match status" value="1"/>
</dbReference>
<keyword evidence="7 10" id="KW-0472">Membrane</keyword>
<comment type="subunit">
    <text evidence="10">Probably interacts with PlsX.</text>
</comment>
<evidence type="ECO:0000256" key="7">
    <source>
        <dbReference type="ARBA" id="ARBA00023136"/>
    </source>
</evidence>
<comment type="pathway">
    <text evidence="10">Lipid metabolism; phospholipid metabolism.</text>
</comment>
<feature type="transmembrane region" description="Helical" evidence="10">
    <location>
        <begin position="6"/>
        <end position="26"/>
    </location>
</feature>
<evidence type="ECO:0000313" key="11">
    <source>
        <dbReference type="EMBL" id="PDZ94440.1"/>
    </source>
</evidence>
<dbReference type="HAMAP" id="MF_01043">
    <property type="entry name" value="PlsY"/>
    <property type="match status" value="1"/>
</dbReference>
<comment type="caution">
    <text evidence="11">The sequence shown here is derived from an EMBL/GenBank/DDBJ whole genome shotgun (WGS) entry which is preliminary data.</text>
</comment>
<dbReference type="GO" id="GO:0005886">
    <property type="term" value="C:plasma membrane"/>
    <property type="evidence" value="ECO:0007669"/>
    <property type="project" value="UniProtKB-SubCell"/>
</dbReference>
<keyword evidence="3 10" id="KW-0808">Transferase</keyword>
<comment type="function">
    <text evidence="10">Catalyzes the transfer of an acyl group from acyl-phosphate (acyl-PO(4)) to glycerol-3-phosphate (G3P) to form lysophosphatidic acid (LPA). This enzyme utilizes acyl-phosphate as fatty acyl donor, but not acyl-CoA or acyl-ACP.</text>
</comment>
<proteinExistence type="inferred from homology"/>
<dbReference type="InterPro" id="IPR003811">
    <property type="entry name" value="G3P_acylTferase_PlsY"/>
</dbReference>
<dbReference type="GO" id="GO:0043772">
    <property type="term" value="F:acyl-phosphate glycerol-3-phosphate acyltransferase activity"/>
    <property type="evidence" value="ECO:0007669"/>
    <property type="project" value="UniProtKB-UniRule"/>
</dbReference>
<sequence>MTIFILVLSYLIGSIPFALVIGKGIYKVDIREHGSGNLGGTNAMRTLGKKPGSFVMLGDALKGTLAASLPLIFGSDLHPIWAAVPVILGHCYPIFAGFRGGKAVATTAGTILFLLPVGFLIGIISFLISLKISKYVSLSSVVSGIAILFYSFTVDIYTQIFTLLITLFIIYKHRENFKRIKAKTEPKVTWI</sequence>
<dbReference type="SMART" id="SM01207">
    <property type="entry name" value="G3P_acyltransf"/>
    <property type="match status" value="1"/>
</dbReference>
<name>A0A9X6SSN7_BACCE</name>
<keyword evidence="8 10" id="KW-0594">Phospholipid biosynthesis</keyword>
<evidence type="ECO:0000256" key="5">
    <source>
        <dbReference type="ARBA" id="ARBA00022989"/>
    </source>
</evidence>
<dbReference type="AlphaFoldDB" id="A0A9X6SSN7"/>
<accession>A0A9X6SSN7</accession>
<evidence type="ECO:0000256" key="9">
    <source>
        <dbReference type="ARBA" id="ARBA00023264"/>
    </source>
</evidence>
<evidence type="ECO:0000313" key="12">
    <source>
        <dbReference type="Proteomes" id="UP000219922"/>
    </source>
</evidence>
<comment type="subcellular location">
    <subcellularLocation>
        <location evidence="10">Cell membrane</location>
        <topology evidence="10">Multi-pass membrane protein</topology>
    </subcellularLocation>
</comment>
<keyword evidence="11" id="KW-0012">Acyltransferase</keyword>
<dbReference type="PANTHER" id="PTHR30309">
    <property type="entry name" value="INNER MEMBRANE PROTEIN YGIH"/>
    <property type="match status" value="1"/>
</dbReference>
<comment type="catalytic activity">
    <reaction evidence="10">
        <text>an acyl phosphate + sn-glycerol 3-phosphate = a 1-acyl-sn-glycero-3-phosphate + phosphate</text>
        <dbReference type="Rhea" id="RHEA:34075"/>
        <dbReference type="ChEBI" id="CHEBI:43474"/>
        <dbReference type="ChEBI" id="CHEBI:57597"/>
        <dbReference type="ChEBI" id="CHEBI:57970"/>
        <dbReference type="ChEBI" id="CHEBI:59918"/>
        <dbReference type="EC" id="2.3.1.275"/>
    </reaction>
</comment>
<keyword evidence="2 10" id="KW-0444">Lipid biosynthesis</keyword>
<evidence type="ECO:0000256" key="10">
    <source>
        <dbReference type="HAMAP-Rule" id="MF_01043"/>
    </source>
</evidence>
<feature type="transmembrane region" description="Helical" evidence="10">
    <location>
        <begin position="110"/>
        <end position="130"/>
    </location>
</feature>
<comment type="similarity">
    <text evidence="10">Belongs to the PlsY family.</text>
</comment>
<dbReference type="NCBIfam" id="TIGR00023">
    <property type="entry name" value="glycerol-3-phosphate 1-O-acyltransferase PlsY"/>
    <property type="match status" value="1"/>
</dbReference>
<dbReference type="Proteomes" id="UP000219922">
    <property type="component" value="Unassembled WGS sequence"/>
</dbReference>
<feature type="transmembrane region" description="Helical" evidence="10">
    <location>
        <begin position="54"/>
        <end position="73"/>
    </location>
</feature>
<evidence type="ECO:0000256" key="8">
    <source>
        <dbReference type="ARBA" id="ARBA00023209"/>
    </source>
</evidence>
<dbReference type="GO" id="GO:0008654">
    <property type="term" value="P:phospholipid biosynthetic process"/>
    <property type="evidence" value="ECO:0007669"/>
    <property type="project" value="UniProtKB-UniRule"/>
</dbReference>
<feature type="transmembrane region" description="Helical" evidence="10">
    <location>
        <begin position="79"/>
        <end position="98"/>
    </location>
</feature>
<dbReference type="Pfam" id="PF02660">
    <property type="entry name" value="G3P_acyltransf"/>
    <property type="match status" value="1"/>
</dbReference>
<feature type="transmembrane region" description="Helical" evidence="10">
    <location>
        <begin position="142"/>
        <end position="171"/>
    </location>
</feature>
<keyword evidence="5 10" id="KW-1133">Transmembrane helix</keyword>
<evidence type="ECO:0000256" key="4">
    <source>
        <dbReference type="ARBA" id="ARBA00022692"/>
    </source>
</evidence>
<keyword evidence="9 10" id="KW-1208">Phospholipid metabolism</keyword>
<evidence type="ECO:0000256" key="3">
    <source>
        <dbReference type="ARBA" id="ARBA00022679"/>
    </source>
</evidence>
<organism evidence="11 12">
    <name type="scientific">Bacillus cereus</name>
    <dbReference type="NCBI Taxonomy" id="1396"/>
    <lineage>
        <taxon>Bacteria</taxon>
        <taxon>Bacillati</taxon>
        <taxon>Bacillota</taxon>
        <taxon>Bacilli</taxon>
        <taxon>Bacillales</taxon>
        <taxon>Bacillaceae</taxon>
        <taxon>Bacillus</taxon>
        <taxon>Bacillus cereus group</taxon>
    </lineage>
</organism>
<evidence type="ECO:0000256" key="6">
    <source>
        <dbReference type="ARBA" id="ARBA00023098"/>
    </source>
</evidence>